<feature type="domain" description="Beta-lactamase-related" evidence="1">
    <location>
        <begin position="456"/>
        <end position="799"/>
    </location>
</feature>
<dbReference type="AlphaFoldDB" id="A0A518VFR1"/>
<keyword evidence="5" id="KW-1185">Reference proteome</keyword>
<evidence type="ECO:0000259" key="3">
    <source>
        <dbReference type="Pfam" id="PF20732"/>
    </source>
</evidence>
<proteinExistence type="predicted"/>
<feature type="domain" description="Peptidoglycan beta-N-acetylmuramidase NamZ C-terminal" evidence="3">
    <location>
        <begin position="283"/>
        <end position="440"/>
    </location>
</feature>
<dbReference type="Gene3D" id="3.90.1150.140">
    <property type="match status" value="1"/>
</dbReference>
<dbReference type="InterPro" id="IPR008302">
    <property type="entry name" value="NamZ"/>
</dbReference>
<evidence type="ECO:0000259" key="2">
    <source>
        <dbReference type="Pfam" id="PF07075"/>
    </source>
</evidence>
<dbReference type="Proteomes" id="UP000319432">
    <property type="component" value="Chromosome"/>
</dbReference>
<evidence type="ECO:0000313" key="4">
    <source>
        <dbReference type="EMBL" id="QDX95837.1"/>
    </source>
</evidence>
<sequence length="808" mass="90513">MDVRSIQRRTRLLQARRTCLLACLLLGTSLFSWGSTVLAYEAKEKQANHVLAGIDVLLLHPDLLTGKKIGLITNQTGVTKDLVSDVEALQQSGLNVVALYGPEHGIWGGKQDGVPTSILSVPTLSKKRGIPIFELYQKKPEQIAMLFASTDILLIDLQDVGVRYYTYASTLACVLEAAKLADKPVMVLDRPNPLGGARIEGPILEPKWNSFIGMMPIPLRHAMTMGELALFYNEEIMPNKLGGKADLRVIRMQGWKREMTWDQTGLLWVAPSPNLPTVDSVWLYAATGLLEGTNLSEGRGTTHPFEWIGAPFIDAHRLRADLEKENLPGVAIREAHMEPMFGKYKGQTIHGVQIYVTDRAAYDSTLTGVTLLQIIRKHYPQQFSWREDGWIHYLSGTRSLQEAIDRHALTPSSQDIQQMIQTWRAGVQPFLKKRQKYLLYLESGQEKSGESIRDEVDQAIKQAIQEKIMPGAVVAVVTRGKRKIERAYGHAYLYEDKEGKEVENPVKMTEKHLFDIASLTKLFTAVSIMQLVEKQILDVDMPVATYIPDFSSKGKQDITIRQLLTHTSGFAPSMRLYRVPGGREQRMKAVLKHGLKNKPGEKVVYSDLNYIVLGYLIEKVTGKRLDQYMQDNLFKPLGMKHTGFCPQVDKKKIAATEQQPWTSRDIIWGSVHDEKAWALEGVAGHAGLFSNADDLLRFADMILHNGKGKGKRILREVSVREMLSNQLSDASSKQMGLGFERDQSWYMGHGFVSTSVGHTGFTGTSLVINQQQQSIVLLLTNRVHPTREKPSLNALRQKIATLAAIEGE</sequence>
<organism evidence="4 5">
    <name type="scientific">Brevibacillus laterosporus</name>
    <name type="common">Bacillus laterosporus</name>
    <dbReference type="NCBI Taxonomy" id="1465"/>
    <lineage>
        <taxon>Bacteria</taxon>
        <taxon>Bacillati</taxon>
        <taxon>Bacillota</taxon>
        <taxon>Bacilli</taxon>
        <taxon>Bacillales</taxon>
        <taxon>Paenibacillaceae</taxon>
        <taxon>Brevibacillus</taxon>
    </lineage>
</organism>
<feature type="domain" description="Peptidoglycan beta-N-acetylmuramidase NamZ N-terminal" evidence="2">
    <location>
        <begin position="69"/>
        <end position="278"/>
    </location>
</feature>
<dbReference type="OrthoDB" id="9770183at2"/>
<dbReference type="EMBL" id="CP033464">
    <property type="protein sequence ID" value="QDX95837.1"/>
    <property type="molecule type" value="Genomic_DNA"/>
</dbReference>
<gene>
    <name evidence="4" type="ORF">EEL30_20445</name>
</gene>
<protein>
    <submittedName>
        <fullName evidence="4">DUF1343 domain-containing protein</fullName>
    </submittedName>
</protein>
<dbReference type="Pfam" id="PF20732">
    <property type="entry name" value="NamZ_C"/>
    <property type="match status" value="1"/>
</dbReference>
<reference evidence="4 5" key="1">
    <citation type="submission" date="2018-11" db="EMBL/GenBank/DDBJ databases">
        <title>Phylogenetic determinants of toxin gene distribution in genomes of Brevibacillus laterosporus.</title>
        <authorList>
            <person name="Glare T.R."/>
            <person name="Durrant A."/>
            <person name="Berry C."/>
            <person name="Palma L."/>
            <person name="Ormskirk M."/>
            <person name="Cox M.O."/>
        </authorList>
    </citation>
    <scope>NUCLEOTIDE SEQUENCE [LARGE SCALE GENOMIC DNA]</scope>
    <source>
        <strain evidence="4 5">1821L</strain>
    </source>
</reference>
<dbReference type="Gene3D" id="3.40.50.12170">
    <property type="entry name" value="Uncharacterised protein PF07075, DUF1343"/>
    <property type="match status" value="1"/>
</dbReference>
<dbReference type="PANTHER" id="PTHR42915">
    <property type="entry name" value="HYPOTHETICAL 460 KDA PROTEIN IN FEUA-SIGW INTERGENIC REGION [PRECURSOR]"/>
    <property type="match status" value="1"/>
</dbReference>
<evidence type="ECO:0000313" key="5">
    <source>
        <dbReference type="Proteomes" id="UP000319432"/>
    </source>
</evidence>
<dbReference type="GO" id="GO:0033922">
    <property type="term" value="F:peptidoglycan beta-N-acetylmuramidase activity"/>
    <property type="evidence" value="ECO:0007669"/>
    <property type="project" value="InterPro"/>
</dbReference>
<dbReference type="Gene3D" id="3.40.710.10">
    <property type="entry name" value="DD-peptidase/beta-lactamase superfamily"/>
    <property type="match status" value="1"/>
</dbReference>
<name>A0A518VFR1_BRELA</name>
<dbReference type="InterPro" id="IPR012338">
    <property type="entry name" value="Beta-lactam/transpept-like"/>
</dbReference>
<dbReference type="InterPro" id="IPR001466">
    <property type="entry name" value="Beta-lactam-related"/>
</dbReference>
<dbReference type="PANTHER" id="PTHR42915:SF1">
    <property type="entry name" value="PEPTIDOGLYCAN BETA-N-ACETYLMURAMIDASE NAMZ"/>
    <property type="match status" value="1"/>
</dbReference>
<dbReference type="SUPFAM" id="SSF56601">
    <property type="entry name" value="beta-lactamase/transpeptidase-like"/>
    <property type="match status" value="1"/>
</dbReference>
<accession>A0A518VFR1</accession>
<dbReference type="Pfam" id="PF00144">
    <property type="entry name" value="Beta-lactamase"/>
    <property type="match status" value="1"/>
</dbReference>
<dbReference type="Pfam" id="PF07075">
    <property type="entry name" value="NamZ_N"/>
    <property type="match status" value="1"/>
</dbReference>
<dbReference type="InterPro" id="IPR048503">
    <property type="entry name" value="NamZ_C"/>
</dbReference>
<dbReference type="InterPro" id="IPR048502">
    <property type="entry name" value="NamZ_N"/>
</dbReference>
<evidence type="ECO:0000259" key="1">
    <source>
        <dbReference type="Pfam" id="PF00144"/>
    </source>
</evidence>